<evidence type="ECO:0000313" key="2">
    <source>
        <dbReference type="Proteomes" id="UP000596742"/>
    </source>
</evidence>
<sequence>MAYFYTYDTILIKTGLYGWLNLECTAYPYTNKYNEEDLIGIVMYYRCLDKCQIDGTRRKYGRSYSTPKSRQ</sequence>
<dbReference type="AlphaFoldDB" id="A0A8B6HHD3"/>
<name>A0A8B6HHD3_MYTGA</name>
<organism evidence="1 2">
    <name type="scientific">Mytilus galloprovincialis</name>
    <name type="common">Mediterranean mussel</name>
    <dbReference type="NCBI Taxonomy" id="29158"/>
    <lineage>
        <taxon>Eukaryota</taxon>
        <taxon>Metazoa</taxon>
        <taxon>Spiralia</taxon>
        <taxon>Lophotrochozoa</taxon>
        <taxon>Mollusca</taxon>
        <taxon>Bivalvia</taxon>
        <taxon>Autobranchia</taxon>
        <taxon>Pteriomorphia</taxon>
        <taxon>Mytilida</taxon>
        <taxon>Mytiloidea</taxon>
        <taxon>Mytilidae</taxon>
        <taxon>Mytilinae</taxon>
        <taxon>Mytilus</taxon>
    </lineage>
</organism>
<gene>
    <name evidence="1" type="ORF">MGAL_10B073550</name>
</gene>
<proteinExistence type="predicted"/>
<keyword evidence="2" id="KW-1185">Reference proteome</keyword>
<comment type="caution">
    <text evidence="1">The sequence shown here is derived from an EMBL/GenBank/DDBJ whole genome shotgun (WGS) entry which is preliminary data.</text>
</comment>
<reference evidence="1" key="1">
    <citation type="submission" date="2018-11" db="EMBL/GenBank/DDBJ databases">
        <authorList>
            <person name="Alioto T."/>
            <person name="Alioto T."/>
        </authorList>
    </citation>
    <scope>NUCLEOTIDE SEQUENCE</scope>
</reference>
<dbReference type="Proteomes" id="UP000596742">
    <property type="component" value="Unassembled WGS sequence"/>
</dbReference>
<accession>A0A8B6HHD3</accession>
<evidence type="ECO:0000313" key="1">
    <source>
        <dbReference type="EMBL" id="VDI79833.1"/>
    </source>
</evidence>
<dbReference type="EMBL" id="UYJE01010116">
    <property type="protein sequence ID" value="VDI79833.1"/>
    <property type="molecule type" value="Genomic_DNA"/>
</dbReference>
<protein>
    <submittedName>
        <fullName evidence="1">Uncharacterized protein</fullName>
    </submittedName>
</protein>